<evidence type="ECO:0000313" key="3">
    <source>
        <dbReference type="Proteomes" id="UP001604002"/>
    </source>
</evidence>
<dbReference type="Pfam" id="PF04390">
    <property type="entry name" value="LptE"/>
    <property type="match status" value="1"/>
</dbReference>
<dbReference type="EMBL" id="JBAFVH010000005">
    <property type="protein sequence ID" value="MFG1372604.1"/>
    <property type="molecule type" value="Genomic_DNA"/>
</dbReference>
<reference evidence="2 3" key="1">
    <citation type="submission" date="2024-02" db="EMBL/GenBank/DDBJ databases">
        <title>Expansion and revision of Xanthobacter and proposal of Roseixanthobacter gen. nov.</title>
        <authorList>
            <person name="Soltysiak M.P.M."/>
            <person name="Jalihal A."/>
            <person name="Ory A."/>
            <person name="Chrisophersen C."/>
            <person name="Lee A.D."/>
            <person name="Boulton J."/>
            <person name="Springer M."/>
        </authorList>
    </citation>
    <scope>NUCLEOTIDE SEQUENCE [LARGE SCALE GENOMIC DNA]</scope>
    <source>
        <strain evidence="2 3">23A</strain>
    </source>
</reference>
<dbReference type="Proteomes" id="UP001604002">
    <property type="component" value="Unassembled WGS sequence"/>
</dbReference>
<proteinExistence type="predicted"/>
<gene>
    <name evidence="2" type="primary">lptE</name>
    <name evidence="2" type="ORF">V5F32_10555</name>
</gene>
<sequence length="208" mass="21547">MSLPDPSSQVSRPKSRPASRVGRLARAPLAARLALVCALAGALAGCFQPLYAENSTVGGPALMDKFRDVDVIEIRGRLGNDLRNDLIFALTGGSGNPKGAPLQLIVAVDTSASTAIVNSSSGLPENQVIRVTANWRLVKAADDPKKAAIVTTGAASGTATIDTSDQRFANYSATMDAEKRAARSVADQIKAQLGAFFIRNPSAPGSAS</sequence>
<name>A0ABW6ZV68_9HYPH</name>
<evidence type="ECO:0000256" key="1">
    <source>
        <dbReference type="SAM" id="MobiDB-lite"/>
    </source>
</evidence>
<dbReference type="InterPro" id="IPR007485">
    <property type="entry name" value="LPS_assembly_LptE"/>
</dbReference>
<keyword evidence="2" id="KW-0449">Lipoprotein</keyword>
<feature type="compositionally biased region" description="Polar residues" evidence="1">
    <location>
        <begin position="1"/>
        <end position="12"/>
    </location>
</feature>
<protein>
    <submittedName>
        <fullName evidence="2">LPS assembly lipoprotein LptE</fullName>
    </submittedName>
</protein>
<accession>A0ABW6ZV68</accession>
<feature type="region of interest" description="Disordered" evidence="1">
    <location>
        <begin position="1"/>
        <end position="21"/>
    </location>
</feature>
<evidence type="ECO:0000313" key="2">
    <source>
        <dbReference type="EMBL" id="MFG1372604.1"/>
    </source>
</evidence>
<dbReference type="Gene3D" id="3.30.160.150">
    <property type="entry name" value="Lipoprotein like domain"/>
    <property type="match status" value="1"/>
</dbReference>
<dbReference type="RefSeq" id="WP_393992474.1">
    <property type="nucleotide sequence ID" value="NZ_JBAFVH010000005.1"/>
</dbReference>
<comment type="caution">
    <text evidence="2">The sequence shown here is derived from an EMBL/GenBank/DDBJ whole genome shotgun (WGS) entry which is preliminary data.</text>
</comment>
<keyword evidence="3" id="KW-1185">Reference proteome</keyword>
<organism evidence="2 3">
    <name type="scientific">Xanthobacter oligotrophicus</name>
    <dbReference type="NCBI Taxonomy" id="2607286"/>
    <lineage>
        <taxon>Bacteria</taxon>
        <taxon>Pseudomonadati</taxon>
        <taxon>Pseudomonadota</taxon>
        <taxon>Alphaproteobacteria</taxon>
        <taxon>Hyphomicrobiales</taxon>
        <taxon>Xanthobacteraceae</taxon>
        <taxon>Xanthobacter</taxon>
    </lineage>
</organism>